<accession>A0ABX8U2I4</accession>
<organism evidence="2 3">
    <name type="scientific">Nonomuraea coxensis DSM 45129</name>
    <dbReference type="NCBI Taxonomy" id="1122611"/>
    <lineage>
        <taxon>Bacteria</taxon>
        <taxon>Bacillati</taxon>
        <taxon>Actinomycetota</taxon>
        <taxon>Actinomycetes</taxon>
        <taxon>Streptosporangiales</taxon>
        <taxon>Streptosporangiaceae</taxon>
        <taxon>Nonomuraea</taxon>
    </lineage>
</organism>
<dbReference type="Proteomes" id="UP000824681">
    <property type="component" value="Chromosome"/>
</dbReference>
<reference evidence="2 3" key="1">
    <citation type="journal article" date="2021" name="ACS Chem. Biol.">
        <title>Genomic-Led Discovery of a Novel Glycopeptide Antibiotic by Nonomuraea coxensis DSM 45129.</title>
        <authorList>
            <person name="Yushchuk O."/>
            <person name="Vior N.M."/>
            <person name="Andreo-Vidal A."/>
            <person name="Berini F."/>
            <person name="Ruckert C."/>
            <person name="Busche T."/>
            <person name="Binda E."/>
            <person name="Kalinowski J."/>
            <person name="Truman A.W."/>
            <person name="Marinelli F."/>
        </authorList>
    </citation>
    <scope>NUCLEOTIDE SEQUENCE [LARGE SCALE GENOMIC DNA]</scope>
    <source>
        <strain evidence="2 3">DSM 45129</strain>
    </source>
</reference>
<feature type="region of interest" description="Disordered" evidence="1">
    <location>
        <begin position="1"/>
        <end position="20"/>
    </location>
</feature>
<sequence>MMHRMIKLNRDRVTPHGPVMPGVAARHVNLAAGSASRLIGQRR</sequence>
<evidence type="ECO:0000256" key="1">
    <source>
        <dbReference type="SAM" id="MobiDB-lite"/>
    </source>
</evidence>
<gene>
    <name evidence="2" type="ORF">Nocox_21785</name>
</gene>
<name>A0ABX8U2I4_9ACTN</name>
<dbReference type="EMBL" id="CP068985">
    <property type="protein sequence ID" value="QYC41961.1"/>
    <property type="molecule type" value="Genomic_DNA"/>
</dbReference>
<proteinExistence type="predicted"/>
<protein>
    <submittedName>
        <fullName evidence="2">Uncharacterized protein</fullName>
    </submittedName>
</protein>
<evidence type="ECO:0000313" key="2">
    <source>
        <dbReference type="EMBL" id="QYC41961.1"/>
    </source>
</evidence>
<keyword evidence="3" id="KW-1185">Reference proteome</keyword>
<evidence type="ECO:0000313" key="3">
    <source>
        <dbReference type="Proteomes" id="UP000824681"/>
    </source>
</evidence>